<dbReference type="AlphaFoldDB" id="A0A139WX44"/>
<protein>
    <submittedName>
        <fullName evidence="3">Uncharacterized protein</fullName>
    </submittedName>
</protein>
<sequence length="174" mass="20536">MDLCLNYLLQNRHRSGESILLIFLEVLRDRYPEENALHEELNECIRKAELYLIKKSEPQSKTNEIRQDKHRPTLEETIQGSQLPDFLEIVNLIGSQKKQFCETLMDAFRSEKALEMMLSYELDWKLHQIAGGDNYREIVFNLIDYAEAQGQLIELLEAAKRANPRNSKLRNFYF</sequence>
<evidence type="ECO:0000259" key="1">
    <source>
        <dbReference type="Pfam" id="PF19955"/>
    </source>
</evidence>
<dbReference type="STRING" id="128403.WA1_46085"/>
<evidence type="ECO:0000259" key="2">
    <source>
        <dbReference type="Pfam" id="PF20689"/>
    </source>
</evidence>
<comment type="caution">
    <text evidence="3">The sequence shown here is derived from an EMBL/GenBank/DDBJ whole genome shotgun (WGS) entry which is preliminary data.</text>
</comment>
<feature type="domain" description="Effector-associated" evidence="1">
    <location>
        <begin position="92"/>
        <end position="172"/>
    </location>
</feature>
<feature type="domain" description="Bacterial Death-like" evidence="2">
    <location>
        <begin position="1"/>
        <end position="49"/>
    </location>
</feature>
<evidence type="ECO:0000313" key="3">
    <source>
        <dbReference type="EMBL" id="KYC37019.1"/>
    </source>
</evidence>
<name>A0A139WX44_9CYAN</name>
<dbReference type="Pfam" id="PF19955">
    <property type="entry name" value="EAD1"/>
    <property type="match status" value="1"/>
</dbReference>
<dbReference type="Proteomes" id="UP000076925">
    <property type="component" value="Unassembled WGS sequence"/>
</dbReference>
<keyword evidence="4" id="KW-1185">Reference proteome</keyword>
<dbReference type="Pfam" id="PF20689">
    <property type="entry name" value="bDLD1"/>
    <property type="match status" value="1"/>
</dbReference>
<accession>A0A139WX44</accession>
<organism evidence="3 4">
    <name type="scientific">Scytonema hofmannii PCC 7110</name>
    <dbReference type="NCBI Taxonomy" id="128403"/>
    <lineage>
        <taxon>Bacteria</taxon>
        <taxon>Bacillati</taxon>
        <taxon>Cyanobacteriota</taxon>
        <taxon>Cyanophyceae</taxon>
        <taxon>Nostocales</taxon>
        <taxon>Scytonemataceae</taxon>
        <taxon>Scytonema</taxon>
    </lineage>
</organism>
<proteinExistence type="predicted"/>
<gene>
    <name evidence="3" type="ORF">WA1_46085</name>
</gene>
<dbReference type="InterPro" id="IPR048917">
    <property type="entry name" value="bDLD1"/>
</dbReference>
<evidence type="ECO:0000313" key="4">
    <source>
        <dbReference type="Proteomes" id="UP000076925"/>
    </source>
</evidence>
<dbReference type="EMBL" id="ANNX02000047">
    <property type="protein sequence ID" value="KYC37019.1"/>
    <property type="molecule type" value="Genomic_DNA"/>
</dbReference>
<dbReference type="InterPro" id="IPR045430">
    <property type="entry name" value="EAD1"/>
</dbReference>
<reference evidence="3 4" key="1">
    <citation type="journal article" date="2013" name="Genome Biol. Evol.">
        <title>Genomes of Stigonematalean cyanobacteria (subsection V) and the evolution of oxygenic photosynthesis from prokaryotes to plastids.</title>
        <authorList>
            <person name="Dagan T."/>
            <person name="Roettger M."/>
            <person name="Stucken K."/>
            <person name="Landan G."/>
            <person name="Koch R."/>
            <person name="Major P."/>
            <person name="Gould S.B."/>
            <person name="Goremykin V.V."/>
            <person name="Rippka R."/>
            <person name="Tandeau de Marsac N."/>
            <person name="Gugger M."/>
            <person name="Lockhart P.J."/>
            <person name="Allen J.F."/>
            <person name="Brune I."/>
            <person name="Maus I."/>
            <person name="Puhler A."/>
            <person name="Martin W.F."/>
        </authorList>
    </citation>
    <scope>NUCLEOTIDE SEQUENCE [LARGE SCALE GENOMIC DNA]</scope>
    <source>
        <strain evidence="3 4">PCC 7110</strain>
    </source>
</reference>